<evidence type="ECO:0000313" key="2">
    <source>
        <dbReference type="EMBL" id="KAF2818793.1"/>
    </source>
</evidence>
<dbReference type="InterPro" id="IPR052895">
    <property type="entry name" value="HetReg/Transcr_Mod"/>
</dbReference>
<dbReference type="Proteomes" id="UP000799424">
    <property type="component" value="Unassembled WGS sequence"/>
</dbReference>
<dbReference type="EMBL" id="MU006249">
    <property type="protein sequence ID" value="KAF2818793.1"/>
    <property type="molecule type" value="Genomic_DNA"/>
</dbReference>
<feature type="domain" description="Heterokaryon incompatibility" evidence="1">
    <location>
        <begin position="25"/>
        <end position="157"/>
    </location>
</feature>
<sequence length="189" mass="21142">MGAEGLDEPLRCDLSVSNLDEKPQYTALSYVWGVMAPIPDTVVCGGVLLPVTANALSALRNLRTKLGGFTIWIDVVCINQLDESEKSHQLPLMGEIYDGATTSYFWLGDSMPPRQKAMNFLSQTGFVQFYFRNKTSFSDIDHLLDCVWVTRIWTYQEVAMARSPVIVCGQSHIPWNQSSLSIIFLGRLS</sequence>
<reference evidence="2" key="1">
    <citation type="journal article" date="2020" name="Stud. Mycol.">
        <title>101 Dothideomycetes genomes: a test case for predicting lifestyles and emergence of pathogens.</title>
        <authorList>
            <person name="Haridas S."/>
            <person name="Albert R."/>
            <person name="Binder M."/>
            <person name="Bloem J."/>
            <person name="Labutti K."/>
            <person name="Salamov A."/>
            <person name="Andreopoulos B."/>
            <person name="Baker S."/>
            <person name="Barry K."/>
            <person name="Bills G."/>
            <person name="Bluhm B."/>
            <person name="Cannon C."/>
            <person name="Castanera R."/>
            <person name="Culley D."/>
            <person name="Daum C."/>
            <person name="Ezra D."/>
            <person name="Gonzalez J."/>
            <person name="Henrissat B."/>
            <person name="Kuo A."/>
            <person name="Liang C."/>
            <person name="Lipzen A."/>
            <person name="Lutzoni F."/>
            <person name="Magnuson J."/>
            <person name="Mondo S."/>
            <person name="Nolan M."/>
            <person name="Ohm R."/>
            <person name="Pangilinan J."/>
            <person name="Park H.-J."/>
            <person name="Ramirez L."/>
            <person name="Alfaro M."/>
            <person name="Sun H."/>
            <person name="Tritt A."/>
            <person name="Yoshinaga Y."/>
            <person name="Zwiers L.-H."/>
            <person name="Turgeon B."/>
            <person name="Goodwin S."/>
            <person name="Spatafora J."/>
            <person name="Crous P."/>
            <person name="Grigoriev I."/>
        </authorList>
    </citation>
    <scope>NUCLEOTIDE SEQUENCE</scope>
    <source>
        <strain evidence="2">CBS 113818</strain>
    </source>
</reference>
<proteinExistence type="predicted"/>
<dbReference type="AlphaFoldDB" id="A0A6A6ZDM9"/>
<dbReference type="Pfam" id="PF06985">
    <property type="entry name" value="HET"/>
    <property type="match status" value="1"/>
</dbReference>
<evidence type="ECO:0000259" key="1">
    <source>
        <dbReference type="Pfam" id="PF06985"/>
    </source>
</evidence>
<keyword evidence="3" id="KW-1185">Reference proteome</keyword>
<dbReference type="InterPro" id="IPR010730">
    <property type="entry name" value="HET"/>
</dbReference>
<protein>
    <submittedName>
        <fullName evidence="2">HET-domain-containing protein</fullName>
    </submittedName>
</protein>
<dbReference type="OrthoDB" id="3742224at2759"/>
<evidence type="ECO:0000313" key="3">
    <source>
        <dbReference type="Proteomes" id="UP000799424"/>
    </source>
</evidence>
<accession>A0A6A6ZDM9</accession>
<dbReference type="PANTHER" id="PTHR24148:SF64">
    <property type="entry name" value="HETEROKARYON INCOMPATIBILITY DOMAIN-CONTAINING PROTEIN"/>
    <property type="match status" value="1"/>
</dbReference>
<name>A0A6A6ZDM9_9PLEO</name>
<organism evidence="2 3">
    <name type="scientific">Ophiobolus disseminans</name>
    <dbReference type="NCBI Taxonomy" id="1469910"/>
    <lineage>
        <taxon>Eukaryota</taxon>
        <taxon>Fungi</taxon>
        <taxon>Dikarya</taxon>
        <taxon>Ascomycota</taxon>
        <taxon>Pezizomycotina</taxon>
        <taxon>Dothideomycetes</taxon>
        <taxon>Pleosporomycetidae</taxon>
        <taxon>Pleosporales</taxon>
        <taxon>Pleosporineae</taxon>
        <taxon>Phaeosphaeriaceae</taxon>
        <taxon>Ophiobolus</taxon>
    </lineage>
</organism>
<gene>
    <name evidence="2" type="ORF">CC86DRAFT_308416</name>
</gene>
<dbReference type="PANTHER" id="PTHR24148">
    <property type="entry name" value="ANKYRIN REPEAT DOMAIN-CONTAINING PROTEIN 39 HOMOLOG-RELATED"/>
    <property type="match status" value="1"/>
</dbReference>